<reference evidence="1 2" key="1">
    <citation type="submission" date="2023-09" db="EMBL/GenBank/DDBJ databases">
        <title>Nesidiocoris tenuis whole genome shotgun sequence.</title>
        <authorList>
            <person name="Shibata T."/>
            <person name="Shimoda M."/>
            <person name="Kobayashi T."/>
            <person name="Uehara T."/>
        </authorList>
    </citation>
    <scope>NUCLEOTIDE SEQUENCE [LARGE SCALE GENOMIC DNA]</scope>
    <source>
        <strain evidence="1 2">Japan</strain>
    </source>
</reference>
<proteinExistence type="predicted"/>
<dbReference type="EMBL" id="AP028922">
    <property type="protein sequence ID" value="BET02293.1"/>
    <property type="molecule type" value="Genomic_DNA"/>
</dbReference>
<organism evidence="1 2">
    <name type="scientific">Nesidiocoris tenuis</name>
    <dbReference type="NCBI Taxonomy" id="355587"/>
    <lineage>
        <taxon>Eukaryota</taxon>
        <taxon>Metazoa</taxon>
        <taxon>Ecdysozoa</taxon>
        <taxon>Arthropoda</taxon>
        <taxon>Hexapoda</taxon>
        <taxon>Insecta</taxon>
        <taxon>Pterygota</taxon>
        <taxon>Neoptera</taxon>
        <taxon>Paraneoptera</taxon>
        <taxon>Hemiptera</taxon>
        <taxon>Heteroptera</taxon>
        <taxon>Panheteroptera</taxon>
        <taxon>Cimicomorpha</taxon>
        <taxon>Miridae</taxon>
        <taxon>Dicyphina</taxon>
        <taxon>Nesidiocoris</taxon>
    </lineage>
</organism>
<gene>
    <name evidence="1" type="ORF">NTJ_15111</name>
</gene>
<evidence type="ECO:0000313" key="1">
    <source>
        <dbReference type="EMBL" id="BET02293.1"/>
    </source>
</evidence>
<name>A0ABN7BH60_9HEMI</name>
<dbReference type="Proteomes" id="UP001307889">
    <property type="component" value="Chromosome 14"/>
</dbReference>
<sequence>MYLNLPKTVVNMYMDEDELRRILRAKDYQCISSPRDYSGGSVTDAECMSASASRNWITEAVDALTEKTSTNAKGPDRIHNDQYLQDSTFWKRTKTWMSKSLPQKLKRPSLYTKHANKLTRGGRILDGYFVT</sequence>
<protein>
    <submittedName>
        <fullName evidence="1">Uncharacterized protein</fullName>
    </submittedName>
</protein>
<evidence type="ECO:0000313" key="2">
    <source>
        <dbReference type="Proteomes" id="UP001307889"/>
    </source>
</evidence>
<keyword evidence="2" id="KW-1185">Reference proteome</keyword>
<accession>A0ABN7BH60</accession>